<evidence type="ECO:0000313" key="3">
    <source>
        <dbReference type="EMBL" id="KCZ88856.1"/>
    </source>
</evidence>
<dbReference type="GO" id="GO:0005737">
    <property type="term" value="C:cytoplasm"/>
    <property type="evidence" value="ECO:0007669"/>
    <property type="project" value="TreeGrafter"/>
</dbReference>
<dbReference type="InterPro" id="IPR050983">
    <property type="entry name" value="GST_Omega/HSP26"/>
</dbReference>
<dbReference type="InterPro" id="IPR010987">
    <property type="entry name" value="Glutathione-S-Trfase_C-like"/>
</dbReference>
<feature type="domain" description="GST C-terminal" evidence="2">
    <location>
        <begin position="85"/>
        <end position="218"/>
    </location>
</feature>
<keyword evidence="3" id="KW-0808">Transferase</keyword>
<dbReference type="SUPFAM" id="SSF52833">
    <property type="entry name" value="Thioredoxin-like"/>
    <property type="match status" value="1"/>
</dbReference>
<dbReference type="Proteomes" id="UP000025171">
    <property type="component" value="Unassembled WGS sequence"/>
</dbReference>
<dbReference type="CDD" id="cd00570">
    <property type="entry name" value="GST_N_family"/>
    <property type="match status" value="1"/>
</dbReference>
<dbReference type="Gene3D" id="3.40.30.10">
    <property type="entry name" value="Glutaredoxin"/>
    <property type="match status" value="1"/>
</dbReference>
<accession>A0A059FE82</accession>
<name>A0A059FE82_9PROT</name>
<comment type="caution">
    <text evidence="3">The sequence shown here is derived from an EMBL/GenBank/DDBJ whole genome shotgun (WGS) entry which is preliminary data.</text>
</comment>
<dbReference type="SFLD" id="SFLDG00358">
    <property type="entry name" value="Main_(cytGST)"/>
    <property type="match status" value="1"/>
</dbReference>
<dbReference type="SFLD" id="SFLDS00019">
    <property type="entry name" value="Glutathione_Transferase_(cytos"/>
    <property type="match status" value="1"/>
</dbReference>
<dbReference type="InterPro" id="IPR040079">
    <property type="entry name" value="Glutathione_S-Trfase"/>
</dbReference>
<protein>
    <submittedName>
        <fullName evidence="3">Glutathione S-transferase domain-containing protein</fullName>
    </submittedName>
</protein>
<dbReference type="Pfam" id="PF13417">
    <property type="entry name" value="GST_N_3"/>
    <property type="match status" value="1"/>
</dbReference>
<dbReference type="CDD" id="cd00299">
    <property type="entry name" value="GST_C_family"/>
    <property type="match status" value="1"/>
</dbReference>
<dbReference type="PATRIC" id="fig|1280950.3.peg.3033"/>
<dbReference type="AlphaFoldDB" id="A0A059FE82"/>
<dbReference type="OrthoDB" id="9782992at2"/>
<dbReference type="RefSeq" id="WP_156945735.1">
    <property type="nucleotide sequence ID" value="NZ_ARYK01000009.1"/>
</dbReference>
<dbReference type="InterPro" id="IPR004045">
    <property type="entry name" value="Glutathione_S-Trfase_N"/>
</dbReference>
<proteinExistence type="predicted"/>
<dbReference type="Pfam" id="PF00043">
    <property type="entry name" value="GST_C"/>
    <property type="match status" value="1"/>
</dbReference>
<dbReference type="EMBL" id="ARYK01000009">
    <property type="protein sequence ID" value="KCZ88856.1"/>
    <property type="molecule type" value="Genomic_DNA"/>
</dbReference>
<dbReference type="GO" id="GO:0016740">
    <property type="term" value="F:transferase activity"/>
    <property type="evidence" value="ECO:0007669"/>
    <property type="project" value="UniProtKB-KW"/>
</dbReference>
<dbReference type="eggNOG" id="COG0625">
    <property type="taxonomic scope" value="Bacteria"/>
</dbReference>
<evidence type="ECO:0000259" key="1">
    <source>
        <dbReference type="PROSITE" id="PS50404"/>
    </source>
</evidence>
<gene>
    <name evidence="3" type="ORF">HJO_15104</name>
</gene>
<dbReference type="InterPro" id="IPR004046">
    <property type="entry name" value="GST_C"/>
</dbReference>
<keyword evidence="4" id="KW-1185">Reference proteome</keyword>
<reference evidence="3 4" key="1">
    <citation type="journal article" date="2014" name="Antonie Van Leeuwenhoek">
        <title>Hyphomonas beringensis sp. nov. and Hyphomonas chukchiensis sp. nov., isolated from surface seawater of the Bering Sea and Chukchi Sea.</title>
        <authorList>
            <person name="Li C."/>
            <person name="Lai Q."/>
            <person name="Li G."/>
            <person name="Dong C."/>
            <person name="Wang J."/>
            <person name="Liao Y."/>
            <person name="Shao Z."/>
        </authorList>
    </citation>
    <scope>NUCLEOTIDE SEQUENCE [LARGE SCALE GENOMIC DNA]</scope>
    <source>
        <strain evidence="3 4">MHS-2</strain>
    </source>
</reference>
<dbReference type="STRING" id="1280950.HJO_15104"/>
<dbReference type="Gene3D" id="1.20.1050.10">
    <property type="match status" value="1"/>
</dbReference>
<feature type="domain" description="GST N-terminal" evidence="1">
    <location>
        <begin position="2"/>
        <end position="80"/>
    </location>
</feature>
<sequence>MADYHLYSADISPFAQRVVMQLEFKQIPFTESVPPGGLKSEAFAAISRIGKIPVLQVGSVHLPESEVISEFLEQTHPDPSLLPDDPMERANCRLIARIADLYIMEAMVPLFANLSRATRNQEHVDRALSVLDRGLGYLEPWINPAVHAVGGRLTLADLAVAPILRYAAEYPPIFGMTTPFGERPNVSSYYDRCREHALIDSGLSRIEAGWQALRRKPQ</sequence>
<dbReference type="InterPro" id="IPR036282">
    <property type="entry name" value="Glutathione-S-Trfase_C_sf"/>
</dbReference>
<dbReference type="PROSITE" id="PS50404">
    <property type="entry name" value="GST_NTER"/>
    <property type="match status" value="1"/>
</dbReference>
<dbReference type="InterPro" id="IPR036249">
    <property type="entry name" value="Thioredoxin-like_sf"/>
</dbReference>
<organism evidence="3 4">
    <name type="scientific">Hyphomonas johnsonii MHS-2</name>
    <dbReference type="NCBI Taxonomy" id="1280950"/>
    <lineage>
        <taxon>Bacteria</taxon>
        <taxon>Pseudomonadati</taxon>
        <taxon>Pseudomonadota</taxon>
        <taxon>Alphaproteobacteria</taxon>
        <taxon>Hyphomonadales</taxon>
        <taxon>Hyphomonadaceae</taxon>
        <taxon>Hyphomonas</taxon>
    </lineage>
</organism>
<evidence type="ECO:0000313" key="4">
    <source>
        <dbReference type="Proteomes" id="UP000025171"/>
    </source>
</evidence>
<dbReference type="SUPFAM" id="SSF47616">
    <property type="entry name" value="GST C-terminal domain-like"/>
    <property type="match status" value="1"/>
</dbReference>
<dbReference type="PANTHER" id="PTHR43968:SF6">
    <property type="entry name" value="GLUTATHIONE S-TRANSFERASE OMEGA"/>
    <property type="match status" value="1"/>
</dbReference>
<evidence type="ECO:0000259" key="2">
    <source>
        <dbReference type="PROSITE" id="PS50405"/>
    </source>
</evidence>
<dbReference type="PANTHER" id="PTHR43968">
    <property type="match status" value="1"/>
</dbReference>
<dbReference type="PROSITE" id="PS50405">
    <property type="entry name" value="GST_CTER"/>
    <property type="match status" value="1"/>
</dbReference>